<name>A0A7J0EJ38_9ERIC</name>
<keyword evidence="6" id="KW-0833">Ubl conjugation pathway</keyword>
<organism evidence="9 10">
    <name type="scientific">Actinidia rufa</name>
    <dbReference type="NCBI Taxonomy" id="165716"/>
    <lineage>
        <taxon>Eukaryota</taxon>
        <taxon>Viridiplantae</taxon>
        <taxon>Streptophyta</taxon>
        <taxon>Embryophyta</taxon>
        <taxon>Tracheophyta</taxon>
        <taxon>Spermatophyta</taxon>
        <taxon>Magnoliopsida</taxon>
        <taxon>eudicotyledons</taxon>
        <taxon>Gunneridae</taxon>
        <taxon>Pentapetalae</taxon>
        <taxon>asterids</taxon>
        <taxon>Ericales</taxon>
        <taxon>Actinidiaceae</taxon>
        <taxon>Actinidia</taxon>
    </lineage>
</organism>
<dbReference type="EC" id="2.3.2.27" evidence="2"/>
<proteinExistence type="predicted"/>
<keyword evidence="3" id="KW-0808">Transferase</keyword>
<accession>A0A7J0EJ38</accession>
<evidence type="ECO:0000256" key="6">
    <source>
        <dbReference type="ARBA" id="ARBA00022786"/>
    </source>
</evidence>
<dbReference type="PANTHER" id="PTHR22937:SF209">
    <property type="entry name" value="RING-TYPE E3 UBIQUITIN TRANSFERASE"/>
    <property type="match status" value="1"/>
</dbReference>
<gene>
    <name evidence="9" type="ORF">Acr_05g0001240</name>
</gene>
<feature type="region of interest" description="Disordered" evidence="8">
    <location>
        <begin position="1"/>
        <end position="34"/>
    </location>
</feature>
<protein>
    <recommendedName>
        <fullName evidence="2">RING-type E3 ubiquitin transferase</fullName>
        <ecNumber evidence="2">2.3.2.27</ecNumber>
    </recommendedName>
</protein>
<evidence type="ECO:0000256" key="4">
    <source>
        <dbReference type="ARBA" id="ARBA00022723"/>
    </source>
</evidence>
<dbReference type="InterPro" id="IPR045191">
    <property type="entry name" value="MBR1/2-like"/>
</dbReference>
<keyword evidence="7" id="KW-0862">Zinc</keyword>
<keyword evidence="5" id="KW-0863">Zinc-finger</keyword>
<evidence type="ECO:0000256" key="7">
    <source>
        <dbReference type="ARBA" id="ARBA00022833"/>
    </source>
</evidence>
<comment type="catalytic activity">
    <reaction evidence="1">
        <text>S-ubiquitinyl-[E2 ubiquitin-conjugating enzyme]-L-cysteine + [acceptor protein]-L-lysine = [E2 ubiquitin-conjugating enzyme]-L-cysteine + N(6)-ubiquitinyl-[acceptor protein]-L-lysine.</text>
        <dbReference type="EC" id="2.3.2.27"/>
    </reaction>
</comment>
<evidence type="ECO:0000256" key="8">
    <source>
        <dbReference type="SAM" id="MobiDB-lite"/>
    </source>
</evidence>
<dbReference type="PANTHER" id="PTHR22937">
    <property type="entry name" value="E3 UBIQUITIN-PROTEIN LIGASE RNF165"/>
    <property type="match status" value="1"/>
</dbReference>
<evidence type="ECO:0000256" key="5">
    <source>
        <dbReference type="ARBA" id="ARBA00022771"/>
    </source>
</evidence>
<dbReference type="Proteomes" id="UP000585474">
    <property type="component" value="Unassembled WGS sequence"/>
</dbReference>
<reference evidence="9 10" key="1">
    <citation type="submission" date="2019-07" db="EMBL/GenBank/DDBJ databases">
        <title>De Novo Assembly of kiwifruit Actinidia rufa.</title>
        <authorList>
            <person name="Sugita-Konishi S."/>
            <person name="Sato K."/>
            <person name="Mori E."/>
            <person name="Abe Y."/>
            <person name="Kisaki G."/>
            <person name="Hamano K."/>
            <person name="Suezawa K."/>
            <person name="Otani M."/>
            <person name="Fukuda T."/>
            <person name="Manabe T."/>
            <person name="Gomi K."/>
            <person name="Tabuchi M."/>
            <person name="Akimitsu K."/>
            <person name="Kataoka I."/>
        </authorList>
    </citation>
    <scope>NUCLEOTIDE SEQUENCE [LARGE SCALE GENOMIC DNA]</scope>
    <source>
        <strain evidence="10">cv. Fuchu</strain>
    </source>
</reference>
<evidence type="ECO:0000256" key="2">
    <source>
        <dbReference type="ARBA" id="ARBA00012483"/>
    </source>
</evidence>
<dbReference type="GO" id="GO:0061630">
    <property type="term" value="F:ubiquitin protein ligase activity"/>
    <property type="evidence" value="ECO:0007669"/>
    <property type="project" value="UniProtKB-EC"/>
</dbReference>
<keyword evidence="4" id="KW-0479">Metal-binding</keyword>
<evidence type="ECO:0000313" key="10">
    <source>
        <dbReference type="Proteomes" id="UP000585474"/>
    </source>
</evidence>
<keyword evidence="10" id="KW-1185">Reference proteome</keyword>
<evidence type="ECO:0000256" key="3">
    <source>
        <dbReference type="ARBA" id="ARBA00022679"/>
    </source>
</evidence>
<comment type="caution">
    <text evidence="9">The sequence shown here is derived from an EMBL/GenBank/DDBJ whole genome shotgun (WGS) entry which is preliminary data.</text>
</comment>
<sequence length="177" mass="19226">MSVHRTRGNHSSRNDFSGDGPPVPPGFPPHNVSGGFQNNFIGSINLSSNSPVPSRNMFEEYEERLARNVSRVVLDGLITHGLEFDEDPYEEAVHEDMRLDVDDMSFEELSALEENLGDVSTGLSQEAILAGVGRHRHQSIKLGSMVEELCSICQKSSSGSGHAYAASEIILLISGSL</sequence>
<evidence type="ECO:0000256" key="1">
    <source>
        <dbReference type="ARBA" id="ARBA00000900"/>
    </source>
</evidence>
<dbReference type="OrthoDB" id="8062037at2759"/>
<evidence type="ECO:0000313" key="9">
    <source>
        <dbReference type="EMBL" id="GFY86485.1"/>
    </source>
</evidence>
<dbReference type="EMBL" id="BJWL01000005">
    <property type="protein sequence ID" value="GFY86485.1"/>
    <property type="molecule type" value="Genomic_DNA"/>
</dbReference>
<feature type="compositionally biased region" description="Basic residues" evidence="8">
    <location>
        <begin position="1"/>
        <end position="10"/>
    </location>
</feature>
<dbReference type="AlphaFoldDB" id="A0A7J0EJ38"/>
<dbReference type="GO" id="GO:0008270">
    <property type="term" value="F:zinc ion binding"/>
    <property type="evidence" value="ECO:0007669"/>
    <property type="project" value="UniProtKB-KW"/>
</dbReference>